<dbReference type="GO" id="GO:0004644">
    <property type="term" value="F:phosphoribosylglycinamide formyltransferase activity"/>
    <property type="evidence" value="ECO:0007669"/>
    <property type="project" value="UniProtKB-UniRule"/>
</dbReference>
<dbReference type="EMBL" id="RKQN01000001">
    <property type="protein sequence ID" value="RPE81028.1"/>
    <property type="molecule type" value="Genomic_DNA"/>
</dbReference>
<feature type="binding site" evidence="4">
    <location>
        <begin position="95"/>
        <end position="98"/>
    </location>
    <ligand>
        <name>(6R)-10-formyltetrahydrofolate</name>
        <dbReference type="ChEBI" id="CHEBI:195366"/>
    </ligand>
</feature>
<dbReference type="GO" id="GO:0005829">
    <property type="term" value="C:cytosol"/>
    <property type="evidence" value="ECO:0007669"/>
    <property type="project" value="TreeGrafter"/>
</dbReference>
<dbReference type="AlphaFoldDB" id="A0A3N4VEF2"/>
<comment type="pathway">
    <text evidence="1 4">Purine metabolism; IMP biosynthesis via de novo pathway; N(2)-formyl-N(1)-(5-phospho-D-ribosyl)glycinamide from N(1)-(5-phospho-D-ribosyl)glycinamide (10-formyl THF route): step 1/1.</text>
</comment>
<dbReference type="SUPFAM" id="SSF53328">
    <property type="entry name" value="Formyltransferase"/>
    <property type="match status" value="1"/>
</dbReference>
<feature type="site" description="Raises pKa of active site His" evidence="4">
    <location>
        <position position="150"/>
    </location>
</feature>
<feature type="active site" description="Proton donor" evidence="4">
    <location>
        <position position="114"/>
    </location>
</feature>
<evidence type="ECO:0000256" key="1">
    <source>
        <dbReference type="ARBA" id="ARBA00005054"/>
    </source>
</evidence>
<feature type="binding site" evidence="4">
    <location>
        <position position="70"/>
    </location>
    <ligand>
        <name>(6R)-10-formyltetrahydrofolate</name>
        <dbReference type="ChEBI" id="CHEBI:195366"/>
    </ligand>
</feature>
<dbReference type="Pfam" id="PF00551">
    <property type="entry name" value="Formyl_trans_N"/>
    <property type="match status" value="1"/>
</dbReference>
<dbReference type="OrthoDB" id="9806170at2"/>
<dbReference type="GO" id="GO:0006189">
    <property type="term" value="P:'de novo' IMP biosynthetic process"/>
    <property type="evidence" value="ECO:0007669"/>
    <property type="project" value="UniProtKB-UniRule"/>
</dbReference>
<evidence type="ECO:0000256" key="2">
    <source>
        <dbReference type="ARBA" id="ARBA00022679"/>
    </source>
</evidence>
<reference evidence="6 7" key="1">
    <citation type="submission" date="2018-11" db="EMBL/GenBank/DDBJ databases">
        <title>Genomic Encyclopedia of Type Strains, Phase IV (KMG-IV): sequencing the most valuable type-strain genomes for metagenomic binning, comparative biology and taxonomic classification.</title>
        <authorList>
            <person name="Goeker M."/>
        </authorList>
    </citation>
    <scope>NUCLEOTIDE SEQUENCE [LARGE SCALE GENOMIC DNA]</scope>
    <source>
        <strain evidence="6 7">DSM 25623</strain>
    </source>
</reference>
<dbReference type="RefSeq" id="WP_123768616.1">
    <property type="nucleotide sequence ID" value="NZ_RKQN01000001.1"/>
</dbReference>
<evidence type="ECO:0000256" key="3">
    <source>
        <dbReference type="ARBA" id="ARBA00022755"/>
    </source>
</evidence>
<comment type="similarity">
    <text evidence="4">Belongs to the GART family.</text>
</comment>
<keyword evidence="7" id="KW-1185">Reference proteome</keyword>
<comment type="caution">
    <text evidence="6">The sequence shown here is derived from an EMBL/GenBank/DDBJ whole genome shotgun (WGS) entry which is preliminary data.</text>
</comment>
<dbReference type="InterPro" id="IPR004607">
    <property type="entry name" value="GART"/>
</dbReference>
<evidence type="ECO:0000313" key="7">
    <source>
        <dbReference type="Proteomes" id="UP000269708"/>
    </source>
</evidence>
<evidence type="ECO:0000256" key="4">
    <source>
        <dbReference type="HAMAP-Rule" id="MF_01930"/>
    </source>
</evidence>
<feature type="binding site" evidence="4">
    <location>
        <position position="112"/>
    </location>
    <ligand>
        <name>(6R)-10-formyltetrahydrofolate</name>
        <dbReference type="ChEBI" id="CHEBI:195366"/>
    </ligand>
</feature>
<evidence type="ECO:0000313" key="6">
    <source>
        <dbReference type="EMBL" id="RPE81028.1"/>
    </source>
</evidence>
<organism evidence="6 7">
    <name type="scientific">Vulcaniibacterium tengchongense</name>
    <dbReference type="NCBI Taxonomy" id="1273429"/>
    <lineage>
        <taxon>Bacteria</taxon>
        <taxon>Pseudomonadati</taxon>
        <taxon>Pseudomonadota</taxon>
        <taxon>Gammaproteobacteria</taxon>
        <taxon>Lysobacterales</taxon>
        <taxon>Lysobacteraceae</taxon>
        <taxon>Vulcaniibacterium</taxon>
    </lineage>
</organism>
<dbReference type="CDD" id="cd08645">
    <property type="entry name" value="FMT_core_GART"/>
    <property type="match status" value="1"/>
</dbReference>
<comment type="function">
    <text evidence="4">Catalyzes the transfer of a formyl group from 10-formyltetrahydrofolate to 5-phospho-ribosyl-glycinamide (GAR), producing 5-phospho-ribosyl-N-formylglycinamide (FGAR) and tetrahydrofolate.</text>
</comment>
<sequence length="229" mass="24085">MPPAGARPSRIAVLASGRGSNLQALLDAIATGALDAELVGVFSDRPDAAALRRVPEPLRWSRDARAFASREAFDAELAAALAQRRPHWVVCAGYMRILGPAFIDALRGRLLNIHPSLLPKYRGLRTHARALADGEREHGASVHFVSPELDAGAVVAQAAVPVRPGDDAETLAARVLAAEHPLLVATLRLAVAGRLAEGDGVALLDGQPVFTPLRLDSAGVLRLPDGVPV</sequence>
<name>A0A3N4VEF2_9GAMM</name>
<protein>
    <recommendedName>
        <fullName evidence="4">Phosphoribosylglycinamide formyltransferase</fullName>
        <ecNumber evidence="4">2.1.2.2</ecNumber>
    </recommendedName>
    <alternativeName>
        <fullName evidence="4">5'-phosphoribosylglycinamide transformylase</fullName>
    </alternativeName>
    <alternativeName>
        <fullName evidence="4">GAR transformylase</fullName>
        <shortName evidence="4">GART</shortName>
    </alternativeName>
</protein>
<dbReference type="InterPro" id="IPR036477">
    <property type="entry name" value="Formyl_transf_N_sf"/>
</dbReference>
<proteinExistence type="inferred from homology"/>
<dbReference type="Proteomes" id="UP000269708">
    <property type="component" value="Unassembled WGS sequence"/>
</dbReference>
<dbReference type="PANTHER" id="PTHR43369:SF2">
    <property type="entry name" value="PHOSPHORIBOSYLGLYCINAMIDE FORMYLTRANSFERASE"/>
    <property type="match status" value="1"/>
</dbReference>
<dbReference type="EC" id="2.1.2.2" evidence="4"/>
<feature type="binding site" evidence="4">
    <location>
        <begin position="19"/>
        <end position="21"/>
    </location>
    <ligand>
        <name>N(1)-(5-phospho-beta-D-ribosyl)glycinamide</name>
        <dbReference type="ChEBI" id="CHEBI:143788"/>
    </ligand>
</feature>
<dbReference type="InterPro" id="IPR002376">
    <property type="entry name" value="Formyl_transf_N"/>
</dbReference>
<keyword evidence="3 4" id="KW-0658">Purine biosynthesis</keyword>
<dbReference type="Gene3D" id="3.40.50.170">
    <property type="entry name" value="Formyl transferase, N-terminal domain"/>
    <property type="match status" value="1"/>
</dbReference>
<accession>A0A3N4VEF2</accession>
<dbReference type="NCBIfam" id="TIGR00639">
    <property type="entry name" value="PurN"/>
    <property type="match status" value="1"/>
</dbReference>
<dbReference type="HAMAP" id="MF_01930">
    <property type="entry name" value="PurN"/>
    <property type="match status" value="1"/>
</dbReference>
<feature type="domain" description="Formyl transferase N-terminal" evidence="5">
    <location>
        <begin position="10"/>
        <end position="186"/>
    </location>
</feature>
<keyword evidence="2 4" id="KW-0808">Transferase</keyword>
<dbReference type="PANTHER" id="PTHR43369">
    <property type="entry name" value="PHOSPHORIBOSYLGLYCINAMIDE FORMYLTRANSFERASE"/>
    <property type="match status" value="1"/>
</dbReference>
<dbReference type="UniPathway" id="UPA00074">
    <property type="reaction ID" value="UER00126"/>
</dbReference>
<comment type="catalytic activity">
    <reaction evidence="4">
        <text>N(1)-(5-phospho-beta-D-ribosyl)glycinamide + (6R)-10-formyltetrahydrofolate = N(2)-formyl-N(1)-(5-phospho-beta-D-ribosyl)glycinamide + (6S)-5,6,7,8-tetrahydrofolate + H(+)</text>
        <dbReference type="Rhea" id="RHEA:15053"/>
        <dbReference type="ChEBI" id="CHEBI:15378"/>
        <dbReference type="ChEBI" id="CHEBI:57453"/>
        <dbReference type="ChEBI" id="CHEBI:143788"/>
        <dbReference type="ChEBI" id="CHEBI:147286"/>
        <dbReference type="ChEBI" id="CHEBI:195366"/>
        <dbReference type="EC" id="2.1.2.2"/>
    </reaction>
</comment>
<gene>
    <name evidence="4" type="primary">purN</name>
    <name evidence="6" type="ORF">EDC50_0195</name>
</gene>
<evidence type="ECO:0000259" key="5">
    <source>
        <dbReference type="Pfam" id="PF00551"/>
    </source>
</evidence>